<accession>A0A2K4Z9L1</accession>
<reference evidence="2" key="4">
    <citation type="journal article" date="2013" name="Microbiology">
        <title>An updated metabolic view of the Bacillus subtilis 168 genome.</title>
        <authorList>
            <person name="Belda E."/>
            <person name="Sekowska A."/>
            <person name="Le Fevre F."/>
            <person name="Mornico D."/>
            <person name="Morgat A."/>
            <person name="Ouzounis C."/>
            <person name="Vallenet D."/>
            <person name="Medigue C."/>
            <person name="Danchin A."/>
        </authorList>
    </citation>
    <scope>NUCLEOTIDE SEQUENCE</scope>
    <source>
        <strain evidence="2">168</strain>
    </source>
</reference>
<dbReference type="Proteomes" id="UP000001570">
    <property type="component" value="Chromosome"/>
</dbReference>
<reference evidence="2" key="5">
    <citation type="submission" date="2013-01" db="EMBL/GenBank/DDBJ databases">
        <authorList>
            <consortium name="AMAbiotics and Genoscope"/>
            <person name="Genoscope - C.E.A."/>
        </authorList>
    </citation>
    <scope>NUCLEOTIDE SEQUENCE</scope>
    <source>
        <strain evidence="2">168</strain>
    </source>
</reference>
<name>A0A2K4Z9L1_BACSU</name>
<reference evidence="2" key="2">
    <citation type="journal article" date="2009" name="Microbiology">
        <title>From a consortium sequence to a unified sequence: the Bacillus subtilis 168 reference genome a decade later.</title>
        <authorList>
            <person name="Barbe V."/>
            <person name="Cruveiller S."/>
            <person name="Kunst F."/>
            <person name="Lenoble P."/>
            <person name="Meurice G."/>
            <person name="Sekowska A."/>
            <person name="Vallenet D."/>
            <person name="Wang T."/>
            <person name="Moszer I."/>
            <person name="Medigue C."/>
            <person name="Danchin A."/>
        </authorList>
    </citation>
    <scope>NUCLEOTIDE SEQUENCE</scope>
    <source>
        <strain evidence="2">168</strain>
    </source>
</reference>
<dbReference type="EnsemblBacteria" id="SOX90579">
    <property type="protein sequence ID" value="SOX90579"/>
    <property type="gene ID" value="BSU_26449"/>
</dbReference>
<reference evidence="2" key="3">
    <citation type="submission" date="2009-01" db="EMBL/GenBank/DDBJ databases">
        <authorList>
            <consortium name="Institut Pasteur and Genoscope"/>
            <person name="Genoscope - C.E.A."/>
        </authorList>
    </citation>
    <scope>NUCLEOTIDE SEQUENCE</scope>
    <source>
        <strain evidence="2">168</strain>
    </source>
</reference>
<dbReference type="AlphaFoldDB" id="A0A2K4Z9L1"/>
<evidence type="ECO:0000313" key="1">
    <source>
        <dbReference type="EMBL" id="QJP89364.1"/>
    </source>
</evidence>
<dbReference type="RefSeq" id="YP_009513983.1">
    <property type="nucleotide sequence ID" value="NC_000964.3"/>
</dbReference>
<evidence type="ECO:0000313" key="3">
    <source>
        <dbReference type="Proteomes" id="UP000001570"/>
    </source>
</evidence>
<dbReference type="RefSeq" id="WP_119123070.1">
    <property type="nucleotide sequence ID" value="NC_000964.3"/>
</dbReference>
<dbReference type="EMBL" id="CP052842">
    <property type="protein sequence ID" value="QJP89364.1"/>
    <property type="molecule type" value="Genomic_DNA"/>
</dbReference>
<dbReference type="OrthoDB" id="9865647at2"/>
<reference evidence="2 3" key="1">
    <citation type="journal article" date="1997" name="Nature">
        <title>The complete genome sequence of the Gram-positive bacterium Bacillus subtilis.</title>
        <authorList>
            <person name="Kunst F."/>
            <person name="Ogasawara N."/>
            <person name="Moszer I."/>
            <person name="Albertini A.M."/>
            <person name="Alloni G."/>
            <person name="Azevedo V."/>
            <person name="Bertero M.G."/>
            <person name="Bessieres P."/>
            <person name="Bolotin A."/>
            <person name="Borchert S."/>
            <person name="Borriss R."/>
            <person name="Boursier L."/>
            <person name="Brans A."/>
            <person name="Braun M."/>
            <person name="Brignell S.C."/>
            <person name="Bron S."/>
            <person name="Brouillet S."/>
            <person name="Bruschi C.V."/>
            <person name="Caldwell B."/>
            <person name="Capuano V."/>
            <person name="Carter N.M."/>
            <person name="Choi S.K."/>
            <person name="Codani J.J."/>
            <person name="Connerton I.F."/>
            <person name="Cummings N.J."/>
            <person name="Daniel R.A."/>
            <person name="Denizot F."/>
            <person name="Devine K.M."/>
            <person name="Dusterhoft A."/>
            <person name="Ehrlich S.D."/>
            <person name="Emmerson P.T."/>
            <person name="Entian K.D."/>
            <person name="Errington J."/>
            <person name="Fabret C."/>
            <person name="Ferrari E."/>
            <person name="Foulger D."/>
            <person name="Fritz C."/>
            <person name="Fujita M."/>
            <person name="Fujita Y."/>
            <person name="Fuma S."/>
            <person name="Galizzi A."/>
            <person name="Galleron N."/>
            <person name="Ghim S.Y."/>
            <person name="Glaser P."/>
            <person name="Goffeau A."/>
            <person name="Golightly E.J."/>
            <person name="Grandi G."/>
            <person name="Guiseppi G."/>
            <person name="Guy B.J."/>
            <person name="Haga K."/>
            <person name="Haiech J."/>
            <person name="Harwood C.R."/>
            <person name="Henaut A."/>
            <person name="Hilbert H."/>
            <person name="Holsappel S."/>
            <person name="Hosono S."/>
            <person name="Hullo M.F."/>
            <person name="Itaya M."/>
            <person name="Jones L."/>
            <person name="Joris B."/>
            <person name="Karamata D."/>
            <person name="Kasahara Y."/>
            <person name="Klaerr-Blanchard M."/>
            <person name="Klein C."/>
            <person name="Kobayashi Y."/>
            <person name="Koetter P."/>
            <person name="Koningstein G."/>
            <person name="Krogh S."/>
            <person name="Kumano M."/>
            <person name="Kurita K."/>
            <person name="Lapidus A."/>
            <person name="Lardinois S."/>
            <person name="Lauber J."/>
            <person name="Lazarevic V."/>
            <person name="Lee S.M."/>
            <person name="Levine A."/>
            <person name="Liu H."/>
            <person name="Masuda S."/>
            <person name="Mauel C."/>
            <person name="Medigue C."/>
            <person name="Medina N."/>
            <person name="Mellado R.P."/>
            <person name="Mizuno M."/>
            <person name="Moestl D."/>
            <person name="Nakai S."/>
            <person name="Noback M."/>
            <person name="Noone D."/>
            <person name="O'Reilly M."/>
            <person name="Ogawa K."/>
            <person name="Ogiwara A."/>
            <person name="Oudega B."/>
            <person name="Park S.H."/>
            <person name="Parro V."/>
            <person name="Pohl T.M."/>
            <person name="Portetelle D."/>
            <person name="Porwollik S."/>
            <person name="Prescott A.M."/>
            <person name="Presecan E."/>
            <person name="Pujic P."/>
            <person name="Purnelle B."/>
            <person name="Rapoport G."/>
            <person name="Rey M."/>
            <person name="Reynolds S."/>
            <person name="Rieger M."/>
            <person name="Rivolta C."/>
            <person name="Rocha E."/>
            <person name="Roche B."/>
            <person name="Rose M."/>
            <person name="Sadaie Y."/>
            <person name="Sato T."/>
            <person name="Scanlan E."/>
            <person name="Schleich S."/>
            <person name="Schroeter R."/>
            <person name="Scoffone F."/>
            <person name="Sekiguchi J."/>
            <person name="Sekowska A."/>
            <person name="Seror S.J."/>
            <person name="Serror P."/>
            <person name="Shin B.S."/>
            <person name="Soldo B."/>
            <person name="Sorokin A."/>
            <person name="Tacconi E."/>
            <person name="Takagi T."/>
            <person name="Takahashi H."/>
            <person name="Takemaru K."/>
            <person name="Takeuchi M."/>
            <person name="Tamakoshi A."/>
            <person name="Tanaka T."/>
            <person name="Terpstra P."/>
            <person name="Tognoni A."/>
            <person name="Tosato V."/>
            <person name="Uchiyama S."/>
            <person name="Vandenbol M."/>
            <person name="Vannier F."/>
            <person name="Vassarotti A."/>
            <person name="Viari A."/>
            <person name="Wambutt R."/>
            <person name="Wedler E."/>
            <person name="Wedler H."/>
            <person name="Weitzenegger T."/>
            <person name="Winters P."/>
            <person name="Wipat A."/>
            <person name="Yamamoto H."/>
            <person name="Yamane K."/>
            <person name="Yasumoto K."/>
            <person name="Yata K."/>
            <person name="Yoshida K."/>
            <person name="Yoshikawa H.F."/>
            <person name="Zumstein E."/>
            <person name="Yoshikawa H."/>
            <person name="Danchin A."/>
        </authorList>
    </citation>
    <scope>NUCLEOTIDE SEQUENCE [LARGE SCALE GENOMIC DNA]</scope>
    <source>
        <strain evidence="2 3">168</strain>
    </source>
</reference>
<reference evidence="1" key="7">
    <citation type="submission" date="2020-04" db="EMBL/GenBank/DDBJ databases">
        <title>Phage recombination drives evolution of spore-forming Bacilli.</title>
        <authorList>
            <person name="Dragos A."/>
            <person name="Kovacs A.T."/>
        </authorList>
    </citation>
    <scope>NUCLEOTIDE SEQUENCE</scope>
    <source>
        <strain evidence="1">168</strain>
    </source>
</reference>
<organism evidence="2 3">
    <name type="scientific">Bacillus subtilis (strain 168)</name>
    <dbReference type="NCBI Taxonomy" id="224308"/>
    <lineage>
        <taxon>Bacteria</taxon>
        <taxon>Bacillati</taxon>
        <taxon>Bacillota</taxon>
        <taxon>Bacilli</taxon>
        <taxon>Bacillales</taxon>
        <taxon>Bacillaceae</taxon>
        <taxon>Bacillus</taxon>
    </lineage>
</organism>
<gene>
    <name evidence="2" type="ORF">BSU_26449</name>
    <name evidence="1" type="ORF">HIR78_15570</name>
</gene>
<reference evidence="2" key="6">
    <citation type="journal article" date="2018" name="Microb. Biotechnol.">
        <title>Bacillus subtilis, the model Gram-positive bacterium: 20 years of annotation refinement.</title>
        <authorList>
            <person name="Borriss R."/>
            <person name="Danchin A."/>
            <person name="Harwood C.R."/>
            <person name="Medigue C."/>
            <person name="Rocha E.P.C."/>
            <person name="Sekowska A."/>
            <person name="Vallenet D."/>
        </authorList>
    </citation>
    <scope>NUCLEOTIDE SEQUENCE</scope>
    <source>
        <strain evidence="2">168</strain>
    </source>
</reference>
<sequence>MAQADVRQSKRESQSNSAAFGKIYSEITPLHRLHDFKLVLLNEAGIKRTDLIYGLVIFISFRLLWANKSTRVYSMCIAHDRI</sequence>
<protein>
    <submittedName>
        <fullName evidence="2">Uncharacterized protein</fullName>
    </submittedName>
</protein>
<dbReference type="EMBL" id="AL009126">
    <property type="protein sequence ID" value="SOX90579.1"/>
    <property type="molecule type" value="Genomic_DNA"/>
</dbReference>
<evidence type="ECO:0000313" key="2">
    <source>
        <dbReference type="EMBL" id="SOX90579.1"/>
    </source>
</evidence>
<proteinExistence type="predicted"/>
<reference evidence="2" key="8">
    <citation type="journal article" date="2023" name="Microb. Biotechnol.">
        <title>A model industrial workhorse: Bacillus subtilis strain 168 and its genome after a quarter of a century.</title>
        <authorList>
            <person name="Bremer E."/>
            <person name="Calteau A."/>
            <person name="Danchin A."/>
            <person name="Harwood C."/>
            <person name="Helmann J.D."/>
            <person name="Medigue C."/>
            <person name="Palsson B.O."/>
            <person name="Sekowska A."/>
            <person name="Vallenet D."/>
            <person name="Zuniga A."/>
            <person name="Zuniga C."/>
        </authorList>
    </citation>
    <scope>NUCLEOTIDE SEQUENCE</scope>
    <source>
        <strain evidence="2">168</strain>
    </source>
</reference>
<dbReference type="GeneID" id="37862918"/>
<keyword evidence="3" id="KW-1185">Reference proteome</keyword>